<keyword evidence="3" id="KW-0677">Repeat</keyword>
<dbReference type="SUPFAM" id="SSF57625">
    <property type="entry name" value="Invertebrate chitin-binding proteins"/>
    <property type="match status" value="1"/>
</dbReference>
<evidence type="ECO:0000256" key="1">
    <source>
        <dbReference type="ARBA" id="ARBA00022669"/>
    </source>
</evidence>
<feature type="domain" description="Chitin-binding type-2" evidence="7">
    <location>
        <begin position="122"/>
        <end position="183"/>
    </location>
</feature>
<name>A0ABP0VJ13_9BRYO</name>
<reference evidence="8" key="1">
    <citation type="submission" date="2024-02" db="EMBL/GenBank/DDBJ databases">
        <authorList>
            <consortium name="ELIXIR-Norway"/>
            <consortium name="Elixir Norway"/>
        </authorList>
    </citation>
    <scope>NUCLEOTIDE SEQUENCE</scope>
</reference>
<dbReference type="PROSITE" id="PS50940">
    <property type="entry name" value="CHIT_BIND_II"/>
    <property type="match status" value="1"/>
</dbReference>
<dbReference type="InterPro" id="IPR051940">
    <property type="entry name" value="Chitin_bind-dev_reg"/>
</dbReference>
<keyword evidence="5" id="KW-0325">Glycoprotein</keyword>
<sequence>MPCAPKDLVYDDSQKQCDWQSDSNVCKVPTEAPTTEASTTEAPTTEASTTEAPTTEASTTEASVTEICTTEPETETPTTNTPTDSTTDTPIDSTTDTPIDSTTDASTTPSSGFVCPEEDIADTGCKGPTDCLYPNPENCNSFIQCVPQPDGSGEPVVMPCPAGLEWNDNKKQCDYPPDSTCPKRPY</sequence>
<keyword evidence="9" id="KW-1185">Reference proteome</keyword>
<organism evidence="8 9">
    <name type="scientific">Sphagnum jensenii</name>
    <dbReference type="NCBI Taxonomy" id="128206"/>
    <lineage>
        <taxon>Eukaryota</taxon>
        <taxon>Viridiplantae</taxon>
        <taxon>Streptophyta</taxon>
        <taxon>Embryophyta</taxon>
        <taxon>Bryophyta</taxon>
        <taxon>Sphagnophytina</taxon>
        <taxon>Sphagnopsida</taxon>
        <taxon>Sphagnales</taxon>
        <taxon>Sphagnaceae</taxon>
        <taxon>Sphagnum</taxon>
    </lineage>
</organism>
<evidence type="ECO:0000256" key="4">
    <source>
        <dbReference type="ARBA" id="ARBA00023157"/>
    </source>
</evidence>
<dbReference type="PANTHER" id="PTHR23301">
    <property type="entry name" value="CHITIN BINDING PERITROPHIN-A"/>
    <property type="match status" value="1"/>
</dbReference>
<evidence type="ECO:0000256" key="3">
    <source>
        <dbReference type="ARBA" id="ARBA00022737"/>
    </source>
</evidence>
<accession>A0ABP0VJ13</accession>
<evidence type="ECO:0000256" key="5">
    <source>
        <dbReference type="ARBA" id="ARBA00023180"/>
    </source>
</evidence>
<dbReference type="Gene3D" id="2.170.140.10">
    <property type="entry name" value="Chitin binding domain"/>
    <property type="match status" value="1"/>
</dbReference>
<evidence type="ECO:0000256" key="6">
    <source>
        <dbReference type="SAM" id="MobiDB-lite"/>
    </source>
</evidence>
<dbReference type="PANTHER" id="PTHR23301:SF0">
    <property type="entry name" value="CHITIN-BINDING TYPE-2 DOMAIN-CONTAINING PROTEIN-RELATED"/>
    <property type="match status" value="1"/>
</dbReference>
<gene>
    <name evidence="8" type="ORF">CSSPJE1EN1_LOCUS29800</name>
</gene>
<keyword evidence="4" id="KW-1015">Disulfide bond</keyword>
<feature type="region of interest" description="Disordered" evidence="6">
    <location>
        <begin position="1"/>
        <end position="115"/>
    </location>
</feature>
<proteinExistence type="predicted"/>
<dbReference type="Pfam" id="PF01607">
    <property type="entry name" value="CBM_14"/>
    <property type="match status" value="1"/>
</dbReference>
<dbReference type="InterPro" id="IPR002557">
    <property type="entry name" value="Chitin-bd_dom"/>
</dbReference>
<dbReference type="Proteomes" id="UP001497444">
    <property type="component" value="Unassembled WGS sequence"/>
</dbReference>
<keyword evidence="1" id="KW-0147">Chitin-binding</keyword>
<evidence type="ECO:0000256" key="2">
    <source>
        <dbReference type="ARBA" id="ARBA00022729"/>
    </source>
</evidence>
<evidence type="ECO:0000313" key="9">
    <source>
        <dbReference type="Proteomes" id="UP001497444"/>
    </source>
</evidence>
<keyword evidence="2" id="KW-0732">Signal</keyword>
<comment type="caution">
    <text evidence="8">The sequence shown here is derived from an EMBL/GenBank/DDBJ whole genome shotgun (WGS) entry which is preliminary data.</text>
</comment>
<evidence type="ECO:0000313" key="8">
    <source>
        <dbReference type="EMBL" id="CAK9254422.1"/>
    </source>
</evidence>
<protein>
    <recommendedName>
        <fullName evidence="7">Chitin-binding type-2 domain-containing protein</fullName>
    </recommendedName>
</protein>
<dbReference type="EMBL" id="CAXAQS010001042">
    <property type="protein sequence ID" value="CAK9254422.1"/>
    <property type="molecule type" value="Genomic_DNA"/>
</dbReference>
<dbReference type="SMART" id="SM00494">
    <property type="entry name" value="ChtBD2"/>
    <property type="match status" value="1"/>
</dbReference>
<evidence type="ECO:0000259" key="7">
    <source>
        <dbReference type="PROSITE" id="PS50940"/>
    </source>
</evidence>
<feature type="compositionally biased region" description="Low complexity" evidence="6">
    <location>
        <begin position="29"/>
        <end position="111"/>
    </location>
</feature>
<dbReference type="InterPro" id="IPR036508">
    <property type="entry name" value="Chitin-bd_dom_sf"/>
</dbReference>